<keyword evidence="9 10" id="KW-0472">Membrane</keyword>
<dbReference type="GO" id="GO:0016887">
    <property type="term" value="F:ATP hydrolysis activity"/>
    <property type="evidence" value="ECO:0007669"/>
    <property type="project" value="InterPro"/>
</dbReference>
<reference evidence="13 14" key="1">
    <citation type="journal article" date="2015" name="Genome Biol. Evol.">
        <title>Comparative Genomics of a Bacterivorous Green Alga Reveals Evolutionary Causalities and Consequences of Phago-Mixotrophic Mode of Nutrition.</title>
        <authorList>
            <person name="Burns J.A."/>
            <person name="Paasch A."/>
            <person name="Narechania A."/>
            <person name="Kim E."/>
        </authorList>
    </citation>
    <scope>NUCLEOTIDE SEQUENCE [LARGE SCALE GENOMIC DNA]</scope>
    <source>
        <strain evidence="13 14">PLY_AMNH</strain>
    </source>
</reference>
<keyword evidence="5" id="KW-0677">Repeat</keyword>
<dbReference type="Gene3D" id="3.40.50.300">
    <property type="entry name" value="P-loop containing nucleotide triphosphate hydrolases"/>
    <property type="match status" value="1"/>
</dbReference>
<dbReference type="InterPro" id="IPR027417">
    <property type="entry name" value="P-loop_NTPase"/>
</dbReference>
<dbReference type="InterPro" id="IPR003593">
    <property type="entry name" value="AAA+_ATPase"/>
</dbReference>
<evidence type="ECO:0000256" key="6">
    <source>
        <dbReference type="ARBA" id="ARBA00022741"/>
    </source>
</evidence>
<feature type="domain" description="ABC transmembrane type-1" evidence="12">
    <location>
        <begin position="785"/>
        <end position="932"/>
    </location>
</feature>
<dbReference type="Pfam" id="PF00005">
    <property type="entry name" value="ABC_tran"/>
    <property type="match status" value="1"/>
</dbReference>
<evidence type="ECO:0000256" key="5">
    <source>
        <dbReference type="ARBA" id="ARBA00022737"/>
    </source>
</evidence>
<dbReference type="InterPro" id="IPR050173">
    <property type="entry name" value="ABC_transporter_C-like"/>
</dbReference>
<feature type="domain" description="ABC transporter" evidence="11">
    <location>
        <begin position="436"/>
        <end position="682"/>
    </location>
</feature>
<keyword evidence="6" id="KW-0547">Nucleotide-binding</keyword>
<feature type="transmembrane region" description="Helical" evidence="10">
    <location>
        <begin position="351"/>
        <end position="370"/>
    </location>
</feature>
<keyword evidence="14" id="KW-1185">Reference proteome</keyword>
<dbReference type="SMART" id="SM00382">
    <property type="entry name" value="AAA"/>
    <property type="match status" value="1"/>
</dbReference>
<evidence type="ECO:0000313" key="14">
    <source>
        <dbReference type="Proteomes" id="UP001190700"/>
    </source>
</evidence>
<dbReference type="PROSITE" id="PS50893">
    <property type="entry name" value="ABC_TRANSPORTER_2"/>
    <property type="match status" value="1"/>
</dbReference>
<keyword evidence="4 10" id="KW-0812">Transmembrane</keyword>
<dbReference type="InterPro" id="IPR044746">
    <property type="entry name" value="ABCC_6TM_D1"/>
</dbReference>
<sequence>MPTMKAEDDGPSKALDDKDVVIAVETGKDEHALEVVKPPSLADTTRNPAETASYFSWAFFTFMTDLEGDIWVCCKEDTSAAVCAKFWEAWRIELSALRRRDSTTASPDLARVMFRAFGTKLLRGAGCQLIYLLVSLLQPFLVQRLLRFLEAESDSGDTLPAAMGYAVGFGAAGAIMVIGISQAFTQGDRFGLQIRNALMTVIYTHSLRLSVEVRQDSSTGKLTNLMHVDTERVFVACQFLQFLWHTPLLILIILGLLWYIVGWSAIAGVVVVVAIIPLQVWSSRANSRVCGKQLRERDTRVKQITEILQYIRAVKLYAWEGVLQDRLQEVRRREIEHISRSLLLKSVMRELSLLLPVFGGLAIFLCQVYIRGQELDLVTCYTVLAFLAVLRFPCTIFNMALNSCVEGRLSAARISSFLTLPALPHSAPKMLASSGILFADADFAWGTAASSSSAATAPPSSSPEALPATAPVLKNIDLKLAPGELVAVVGSVGAGKSSLLNAILGEIQAVRGSVVVGGKVAYMAQTPWILNQSVRDNVLFGAEAHEADYRAALHAAALDEDLAALPAGDLTEIGERGINLSGGQKARVSCARLLYARRRKYATFLLDDPLAAVDAGTGEHIFEHGLAGTLKGTLRVVCMNSHVHLLPRFDRILVVQEGRVVADGPFAEVLPGNESLLQSLRPASRTPSRACLVSIGEHDGDGKPAAISTQPLPTSAKPAGNGLVKGAPEGATDVKAPSTVASSGRLMRRETLGIGYVKLATYSKYLAAACKGRGDKVAVVNAASVALLAGAACAWLAQVLLRVFADLTLAYWVEDGGEIGVSGYTYMAVVAGVTLAAVLRAAAFMVLCGRAGRGLHNTLFMRVLRAPVSEFFDVTPIGEIVNRFAKDMDVVDNQLPDNMFQFLANALFIISVFAMCFISAPPLLVLFPFAVVYFHRTYERFRCCRLRLRAEALRKSLIGGMLLRLGCSRVLKR</sequence>
<dbReference type="PROSITE" id="PS50929">
    <property type="entry name" value="ABC_TM1F"/>
    <property type="match status" value="2"/>
</dbReference>
<comment type="similarity">
    <text evidence="2">Belongs to the ABC transporter superfamily. ABCC family. Conjugate transporter (TC 3.A.1.208) subfamily.</text>
</comment>
<dbReference type="InterPro" id="IPR011527">
    <property type="entry name" value="ABC1_TM_dom"/>
</dbReference>
<proteinExistence type="inferred from homology"/>
<dbReference type="Pfam" id="PF00664">
    <property type="entry name" value="ABC_membrane"/>
    <property type="match status" value="2"/>
</dbReference>
<evidence type="ECO:0000256" key="4">
    <source>
        <dbReference type="ARBA" id="ARBA00022692"/>
    </source>
</evidence>
<dbReference type="SUPFAM" id="SSF52540">
    <property type="entry name" value="P-loop containing nucleoside triphosphate hydrolases"/>
    <property type="match status" value="1"/>
</dbReference>
<feature type="transmembrane region" description="Helical" evidence="10">
    <location>
        <begin position="121"/>
        <end position="142"/>
    </location>
</feature>
<evidence type="ECO:0000256" key="1">
    <source>
        <dbReference type="ARBA" id="ARBA00004128"/>
    </source>
</evidence>
<accession>A0AAE0CA25</accession>
<feature type="transmembrane region" description="Helical" evidence="10">
    <location>
        <begin position="382"/>
        <end position="401"/>
    </location>
</feature>
<keyword evidence="3" id="KW-0813">Transport</keyword>
<dbReference type="FunFam" id="3.40.50.300:FF:000997">
    <property type="entry name" value="Multidrug resistance-associated protein 1"/>
    <property type="match status" value="1"/>
</dbReference>
<dbReference type="CDD" id="cd03250">
    <property type="entry name" value="ABCC_MRP_domain1"/>
    <property type="match status" value="1"/>
</dbReference>
<protein>
    <submittedName>
        <fullName evidence="13">Uncharacterized protein</fullName>
    </submittedName>
</protein>
<feature type="transmembrane region" description="Helical" evidence="10">
    <location>
        <begin position="779"/>
        <end position="804"/>
    </location>
</feature>
<evidence type="ECO:0000256" key="9">
    <source>
        <dbReference type="ARBA" id="ARBA00023136"/>
    </source>
</evidence>
<keyword evidence="8 10" id="KW-1133">Transmembrane helix</keyword>
<gene>
    <name evidence="13" type="ORF">CYMTET_39428</name>
</gene>
<organism evidence="13 14">
    <name type="scientific">Cymbomonas tetramitiformis</name>
    <dbReference type="NCBI Taxonomy" id="36881"/>
    <lineage>
        <taxon>Eukaryota</taxon>
        <taxon>Viridiplantae</taxon>
        <taxon>Chlorophyta</taxon>
        <taxon>Pyramimonadophyceae</taxon>
        <taxon>Pyramimonadales</taxon>
        <taxon>Pyramimonadaceae</taxon>
        <taxon>Cymbomonas</taxon>
    </lineage>
</organism>
<evidence type="ECO:0000259" key="11">
    <source>
        <dbReference type="PROSITE" id="PS50893"/>
    </source>
</evidence>
<dbReference type="SUPFAM" id="SSF90123">
    <property type="entry name" value="ABC transporter transmembrane region"/>
    <property type="match status" value="2"/>
</dbReference>
<evidence type="ECO:0000256" key="10">
    <source>
        <dbReference type="SAM" id="Phobius"/>
    </source>
</evidence>
<dbReference type="GO" id="GO:0140359">
    <property type="term" value="F:ABC-type transporter activity"/>
    <property type="evidence" value="ECO:0007669"/>
    <property type="project" value="InterPro"/>
</dbReference>
<feature type="transmembrane region" description="Helical" evidence="10">
    <location>
        <begin position="260"/>
        <end position="278"/>
    </location>
</feature>
<evidence type="ECO:0000256" key="3">
    <source>
        <dbReference type="ARBA" id="ARBA00022448"/>
    </source>
</evidence>
<comment type="subcellular location">
    <subcellularLocation>
        <location evidence="1">Vacuole membrane</location>
        <topology evidence="1">Multi-pass membrane protein</topology>
    </subcellularLocation>
</comment>
<dbReference type="AlphaFoldDB" id="A0AAE0CA25"/>
<dbReference type="CDD" id="cd18579">
    <property type="entry name" value="ABC_6TM_ABCC_D1"/>
    <property type="match status" value="1"/>
</dbReference>
<dbReference type="InterPro" id="IPR003439">
    <property type="entry name" value="ABC_transporter-like_ATP-bd"/>
</dbReference>
<dbReference type="PANTHER" id="PTHR24223:SF443">
    <property type="entry name" value="MULTIDRUG-RESISTANCE LIKE PROTEIN 1, ISOFORM I"/>
    <property type="match status" value="1"/>
</dbReference>
<feature type="transmembrane region" description="Helical" evidence="10">
    <location>
        <begin position="902"/>
        <end position="935"/>
    </location>
</feature>
<feature type="transmembrane region" description="Helical" evidence="10">
    <location>
        <begin position="162"/>
        <end position="185"/>
    </location>
</feature>
<dbReference type="EMBL" id="LGRX02026179">
    <property type="protein sequence ID" value="KAK3251221.1"/>
    <property type="molecule type" value="Genomic_DNA"/>
</dbReference>
<dbReference type="Gene3D" id="1.20.1560.10">
    <property type="entry name" value="ABC transporter type 1, transmembrane domain"/>
    <property type="match status" value="2"/>
</dbReference>
<evidence type="ECO:0000256" key="8">
    <source>
        <dbReference type="ARBA" id="ARBA00022989"/>
    </source>
</evidence>
<evidence type="ECO:0000256" key="7">
    <source>
        <dbReference type="ARBA" id="ARBA00022840"/>
    </source>
</evidence>
<feature type="domain" description="ABC transmembrane type-1" evidence="12">
    <location>
        <begin position="124"/>
        <end position="406"/>
    </location>
</feature>
<dbReference type="Proteomes" id="UP001190700">
    <property type="component" value="Unassembled WGS sequence"/>
</dbReference>
<feature type="transmembrane region" description="Helical" evidence="10">
    <location>
        <begin position="824"/>
        <end position="847"/>
    </location>
</feature>
<evidence type="ECO:0000313" key="13">
    <source>
        <dbReference type="EMBL" id="KAK3251221.1"/>
    </source>
</evidence>
<evidence type="ECO:0000259" key="12">
    <source>
        <dbReference type="PROSITE" id="PS50929"/>
    </source>
</evidence>
<comment type="caution">
    <text evidence="13">The sequence shown here is derived from an EMBL/GenBank/DDBJ whole genome shotgun (WGS) entry which is preliminary data.</text>
</comment>
<dbReference type="PANTHER" id="PTHR24223">
    <property type="entry name" value="ATP-BINDING CASSETTE SUB-FAMILY C"/>
    <property type="match status" value="1"/>
</dbReference>
<evidence type="ECO:0000256" key="2">
    <source>
        <dbReference type="ARBA" id="ARBA00009726"/>
    </source>
</evidence>
<feature type="transmembrane region" description="Helical" evidence="10">
    <location>
        <begin position="233"/>
        <end position="254"/>
    </location>
</feature>
<dbReference type="InterPro" id="IPR036640">
    <property type="entry name" value="ABC1_TM_sf"/>
</dbReference>
<dbReference type="GO" id="GO:0005774">
    <property type="term" value="C:vacuolar membrane"/>
    <property type="evidence" value="ECO:0007669"/>
    <property type="project" value="UniProtKB-SubCell"/>
</dbReference>
<keyword evidence="7" id="KW-0067">ATP-binding</keyword>
<name>A0AAE0CA25_9CHLO</name>
<dbReference type="GO" id="GO:0005524">
    <property type="term" value="F:ATP binding"/>
    <property type="evidence" value="ECO:0007669"/>
    <property type="project" value="UniProtKB-KW"/>
</dbReference>